<dbReference type="Proteomes" id="UP000682733">
    <property type="component" value="Unassembled WGS sequence"/>
</dbReference>
<proteinExistence type="predicted"/>
<evidence type="ECO:0000313" key="3">
    <source>
        <dbReference type="EMBL" id="CAF3764515.1"/>
    </source>
</evidence>
<comment type="caution">
    <text evidence="1">The sequence shown here is derived from an EMBL/GenBank/DDBJ whole genome shotgun (WGS) entry which is preliminary data.</text>
</comment>
<dbReference type="Proteomes" id="UP000681722">
    <property type="component" value="Unassembled WGS sequence"/>
</dbReference>
<dbReference type="EMBL" id="CAJOBC010003047">
    <property type="protein sequence ID" value="CAF3764515.1"/>
    <property type="molecule type" value="Genomic_DNA"/>
</dbReference>
<dbReference type="EMBL" id="CAJNOK010016666">
    <property type="protein sequence ID" value="CAF1249368.1"/>
    <property type="molecule type" value="Genomic_DNA"/>
</dbReference>
<accession>A0A814GBZ5</accession>
<keyword evidence="5" id="KW-1185">Reference proteome</keyword>
<dbReference type="AlphaFoldDB" id="A0A814GBZ5"/>
<dbReference type="EMBL" id="CAJOBA010038219">
    <property type="protein sequence ID" value="CAF4057052.1"/>
    <property type="molecule type" value="Genomic_DNA"/>
</dbReference>
<name>A0A814GBZ5_9BILA</name>
<dbReference type="EMBL" id="CAJNOQ010003047">
    <property type="protein sequence ID" value="CAF0992629.1"/>
    <property type="molecule type" value="Genomic_DNA"/>
</dbReference>
<reference evidence="1" key="1">
    <citation type="submission" date="2021-02" db="EMBL/GenBank/DDBJ databases">
        <authorList>
            <person name="Nowell W R."/>
        </authorList>
    </citation>
    <scope>NUCLEOTIDE SEQUENCE</scope>
</reference>
<evidence type="ECO:0000313" key="4">
    <source>
        <dbReference type="EMBL" id="CAF4057052.1"/>
    </source>
</evidence>
<dbReference type="Proteomes" id="UP000677228">
    <property type="component" value="Unassembled WGS sequence"/>
</dbReference>
<sequence length="177" mass="19949">MDPWGTPIFILKAKAVRRLELELTPVSIPFDENTENVAYGIKLLHPITLGPRREYEVEAQVPIPTADTVIFHPKQQLQHNPAILVPHALLKITNYTTKLTVINLNDQPRHIPQNIRLGVITYAPSSVQCFASTTSSPSKRHSCLDIQHHDGKTHQSPISNDIDNTIHKLISHLDEQK</sequence>
<organism evidence="1 5">
    <name type="scientific">Didymodactylos carnosus</name>
    <dbReference type="NCBI Taxonomy" id="1234261"/>
    <lineage>
        <taxon>Eukaryota</taxon>
        <taxon>Metazoa</taxon>
        <taxon>Spiralia</taxon>
        <taxon>Gnathifera</taxon>
        <taxon>Rotifera</taxon>
        <taxon>Eurotatoria</taxon>
        <taxon>Bdelloidea</taxon>
        <taxon>Philodinida</taxon>
        <taxon>Philodinidae</taxon>
        <taxon>Didymodactylos</taxon>
    </lineage>
</organism>
<evidence type="ECO:0000313" key="2">
    <source>
        <dbReference type="EMBL" id="CAF1249368.1"/>
    </source>
</evidence>
<gene>
    <name evidence="1" type="ORF">GPM918_LOCUS13333</name>
    <name evidence="2" type="ORF">OVA965_LOCUS26204</name>
    <name evidence="3" type="ORF">SRO942_LOCUS13333</name>
    <name evidence="4" type="ORF">TMI583_LOCUS26944</name>
</gene>
<evidence type="ECO:0000313" key="1">
    <source>
        <dbReference type="EMBL" id="CAF0992629.1"/>
    </source>
</evidence>
<protein>
    <submittedName>
        <fullName evidence="1">Uncharacterized protein</fullName>
    </submittedName>
</protein>
<evidence type="ECO:0000313" key="5">
    <source>
        <dbReference type="Proteomes" id="UP000663829"/>
    </source>
</evidence>
<dbReference type="Proteomes" id="UP000663829">
    <property type="component" value="Unassembled WGS sequence"/>
</dbReference>